<gene>
    <name evidence="1" type="ORF">DEO72_LG11g1126</name>
</gene>
<dbReference type="EMBL" id="CP039355">
    <property type="protein sequence ID" value="QCE14128.1"/>
    <property type="molecule type" value="Genomic_DNA"/>
</dbReference>
<dbReference type="Proteomes" id="UP000501690">
    <property type="component" value="Linkage Group LG11"/>
</dbReference>
<evidence type="ECO:0000313" key="2">
    <source>
        <dbReference type="Proteomes" id="UP000501690"/>
    </source>
</evidence>
<evidence type="ECO:0000313" key="1">
    <source>
        <dbReference type="EMBL" id="QCE14128.1"/>
    </source>
</evidence>
<accession>A0A4D6NLA5</accession>
<organism evidence="1 2">
    <name type="scientific">Vigna unguiculata</name>
    <name type="common">Cowpea</name>
    <dbReference type="NCBI Taxonomy" id="3917"/>
    <lineage>
        <taxon>Eukaryota</taxon>
        <taxon>Viridiplantae</taxon>
        <taxon>Streptophyta</taxon>
        <taxon>Embryophyta</taxon>
        <taxon>Tracheophyta</taxon>
        <taxon>Spermatophyta</taxon>
        <taxon>Magnoliopsida</taxon>
        <taxon>eudicotyledons</taxon>
        <taxon>Gunneridae</taxon>
        <taxon>Pentapetalae</taxon>
        <taxon>rosids</taxon>
        <taxon>fabids</taxon>
        <taxon>Fabales</taxon>
        <taxon>Fabaceae</taxon>
        <taxon>Papilionoideae</taxon>
        <taxon>50 kb inversion clade</taxon>
        <taxon>NPAAA clade</taxon>
        <taxon>indigoferoid/millettioid clade</taxon>
        <taxon>Phaseoleae</taxon>
        <taxon>Vigna</taxon>
    </lineage>
</organism>
<protein>
    <submittedName>
        <fullName evidence="1">Uncharacterized protein</fullName>
    </submittedName>
</protein>
<proteinExistence type="predicted"/>
<reference evidence="1 2" key="1">
    <citation type="submission" date="2019-04" db="EMBL/GenBank/DDBJ databases">
        <title>An improved genome assembly and genetic linkage map for asparagus bean, Vigna unguiculata ssp. sesquipedialis.</title>
        <authorList>
            <person name="Xia Q."/>
            <person name="Zhang R."/>
            <person name="Dong Y."/>
        </authorList>
    </citation>
    <scope>NUCLEOTIDE SEQUENCE [LARGE SCALE GENOMIC DNA]</scope>
    <source>
        <tissue evidence="1">Leaf</tissue>
    </source>
</reference>
<name>A0A4D6NLA5_VIGUN</name>
<sequence length="107" mass="12029">MGTAQLNNVRLRNCSSCGVVNLHVLTNLFMKLTNLLMKDLGGYMNNLRIDLHRSNLNKAHVLVDHKISLMILLQMIRLGQSVGLRLSGVRIKEEYMGQDNLQVEAVA</sequence>
<dbReference type="AlphaFoldDB" id="A0A4D6NLA5"/>
<keyword evidence="2" id="KW-1185">Reference proteome</keyword>